<organism evidence="4 5">
    <name type="scientific">Methanoculleus thermophilus</name>
    <dbReference type="NCBI Taxonomy" id="2200"/>
    <lineage>
        <taxon>Archaea</taxon>
        <taxon>Methanobacteriati</taxon>
        <taxon>Methanobacteriota</taxon>
        <taxon>Stenosarchaea group</taxon>
        <taxon>Methanomicrobia</taxon>
        <taxon>Methanomicrobiales</taxon>
        <taxon>Methanomicrobiaceae</taxon>
        <taxon>Methanoculleus</taxon>
    </lineage>
</organism>
<keyword evidence="2" id="KW-0732">Signal</keyword>
<dbReference type="InterPro" id="IPR002509">
    <property type="entry name" value="NODB_dom"/>
</dbReference>
<dbReference type="GO" id="GO:0016810">
    <property type="term" value="F:hydrolase activity, acting on carbon-nitrogen (but not peptide) bonds"/>
    <property type="evidence" value="ECO:0007669"/>
    <property type="project" value="InterPro"/>
</dbReference>
<reference evidence="4 5" key="1">
    <citation type="submission" date="2016-10" db="EMBL/GenBank/DDBJ databases">
        <authorList>
            <person name="Varghese N."/>
            <person name="Submissions S."/>
        </authorList>
    </citation>
    <scope>NUCLEOTIDE SEQUENCE [LARGE SCALE GENOMIC DNA]</scope>
    <source>
        <strain evidence="4 5">DSM 2373</strain>
    </source>
</reference>
<feature type="domain" description="NodB homology" evidence="3">
    <location>
        <begin position="98"/>
        <end position="321"/>
    </location>
</feature>
<dbReference type="CDD" id="cd10918">
    <property type="entry name" value="CE4_NodB_like_5s_6s"/>
    <property type="match status" value="1"/>
</dbReference>
<comment type="subcellular location">
    <subcellularLocation>
        <location evidence="1">Secreted</location>
    </subcellularLocation>
</comment>
<dbReference type="GO" id="GO:0005975">
    <property type="term" value="P:carbohydrate metabolic process"/>
    <property type="evidence" value="ECO:0007669"/>
    <property type="project" value="InterPro"/>
</dbReference>
<sequence>MIRDRLSQYYQAMLKKSLSFVRRNASIERFIYFCIRHSGLPFIFREVFQKNKVSILLFHAIEPKTAEVVFEYLVRNYNIISLNEFIDIYKKKETFPKKSLVITFDDGHRSNYDLLPLFKKYNIPVTIFLCSGIINTNRHFWFEEALYQEMHLPLTVEELKKVPNGERLRILREIEFGQEKEYTNPHALSKNHINEMLPYVNFQSHTLFHPCLTQCDDREARDEIFISKAVLEDEFGLPINSIAYPNGDYSDRDIQLCMAAGYEFGFTTDPGFNTCHTNPFKLKRFYVNEKSNDLNELIVDVSGVTGFISRVVNYPALKGRA</sequence>
<dbReference type="PROSITE" id="PS51677">
    <property type="entry name" value="NODB"/>
    <property type="match status" value="1"/>
</dbReference>
<dbReference type="AlphaFoldDB" id="A0A1G9B9U1"/>
<dbReference type="PANTHER" id="PTHR34216">
    <property type="match status" value="1"/>
</dbReference>
<proteinExistence type="predicted"/>
<name>A0A1G9B9U1_9EURY</name>
<dbReference type="Proteomes" id="UP000326500">
    <property type="component" value="Unassembled WGS sequence"/>
</dbReference>
<evidence type="ECO:0000256" key="1">
    <source>
        <dbReference type="ARBA" id="ARBA00004613"/>
    </source>
</evidence>
<dbReference type="SUPFAM" id="SSF88713">
    <property type="entry name" value="Glycoside hydrolase/deacetylase"/>
    <property type="match status" value="1"/>
</dbReference>
<dbReference type="PANTHER" id="PTHR34216:SF3">
    <property type="entry name" value="POLY-BETA-1,6-N-ACETYL-D-GLUCOSAMINE N-DEACETYLASE"/>
    <property type="match status" value="1"/>
</dbReference>
<dbReference type="Gene3D" id="3.20.20.370">
    <property type="entry name" value="Glycoside hydrolase/deacetylase"/>
    <property type="match status" value="1"/>
</dbReference>
<evidence type="ECO:0000313" key="4">
    <source>
        <dbReference type="EMBL" id="SDK36288.1"/>
    </source>
</evidence>
<dbReference type="GO" id="GO:0005576">
    <property type="term" value="C:extracellular region"/>
    <property type="evidence" value="ECO:0007669"/>
    <property type="project" value="UniProtKB-SubCell"/>
</dbReference>
<dbReference type="Pfam" id="PF01522">
    <property type="entry name" value="Polysacc_deac_1"/>
    <property type="match status" value="1"/>
</dbReference>
<dbReference type="InterPro" id="IPR011330">
    <property type="entry name" value="Glyco_hydro/deAcase_b/a-brl"/>
</dbReference>
<evidence type="ECO:0000256" key="2">
    <source>
        <dbReference type="ARBA" id="ARBA00022729"/>
    </source>
</evidence>
<dbReference type="EMBL" id="FNFT01000008">
    <property type="protein sequence ID" value="SDK36288.1"/>
    <property type="molecule type" value="Genomic_DNA"/>
</dbReference>
<accession>A0A1G9B9U1</accession>
<evidence type="ECO:0000259" key="3">
    <source>
        <dbReference type="PROSITE" id="PS51677"/>
    </source>
</evidence>
<gene>
    <name evidence="4" type="ORF">SAMN04488571_10879</name>
</gene>
<protein>
    <submittedName>
        <fullName evidence="4">Polysaccharide deacetylase</fullName>
    </submittedName>
</protein>
<dbReference type="InterPro" id="IPR051398">
    <property type="entry name" value="Polysacch_Deacetylase"/>
</dbReference>
<keyword evidence="5" id="KW-1185">Reference proteome</keyword>
<evidence type="ECO:0000313" key="5">
    <source>
        <dbReference type="Proteomes" id="UP000326500"/>
    </source>
</evidence>